<evidence type="ECO:0000313" key="3">
    <source>
        <dbReference type="Proteomes" id="UP000232722"/>
    </source>
</evidence>
<gene>
    <name evidence="2" type="ORF">RhiirA5_420607</name>
</gene>
<dbReference type="AlphaFoldDB" id="A0A2N0PFT5"/>
<dbReference type="EMBL" id="LLXJ01000847">
    <property type="protein sequence ID" value="PKC05690.1"/>
    <property type="molecule type" value="Genomic_DNA"/>
</dbReference>
<organism evidence="2 3">
    <name type="scientific">Rhizophagus irregularis</name>
    <dbReference type="NCBI Taxonomy" id="588596"/>
    <lineage>
        <taxon>Eukaryota</taxon>
        <taxon>Fungi</taxon>
        <taxon>Fungi incertae sedis</taxon>
        <taxon>Mucoromycota</taxon>
        <taxon>Glomeromycotina</taxon>
        <taxon>Glomeromycetes</taxon>
        <taxon>Glomerales</taxon>
        <taxon>Glomeraceae</taxon>
        <taxon>Rhizophagus</taxon>
    </lineage>
</organism>
<dbReference type="VEuPathDB" id="FungiDB:FUN_014071"/>
<dbReference type="Proteomes" id="UP000232722">
    <property type="component" value="Unassembled WGS sequence"/>
</dbReference>
<name>A0A2N0PFT5_9GLOM</name>
<feature type="coiled-coil region" evidence="1">
    <location>
        <begin position="103"/>
        <end position="130"/>
    </location>
</feature>
<keyword evidence="1" id="KW-0175">Coiled coil</keyword>
<proteinExistence type="predicted"/>
<reference evidence="2 3" key="2">
    <citation type="submission" date="2017-09" db="EMBL/GenBank/DDBJ databases">
        <title>Extensive intraspecific genome diversity in a model arbuscular mycorrhizal fungus.</title>
        <authorList>
            <person name="Chen E.C."/>
            <person name="Morin E."/>
            <person name="Beaudet D."/>
            <person name="Noel J."/>
            <person name="Ndikumana S."/>
            <person name="Charron P."/>
            <person name="St-Onge C."/>
            <person name="Giorgi J."/>
            <person name="Grigoriev I.V."/>
            <person name="Roux C."/>
            <person name="Martin F.M."/>
            <person name="Corradi N."/>
        </authorList>
    </citation>
    <scope>NUCLEOTIDE SEQUENCE [LARGE SCALE GENOMIC DNA]</scope>
    <source>
        <strain evidence="2 3">A5</strain>
    </source>
</reference>
<sequence length="137" mass="16090">MSKNIVLSRKELTNNFINENVQSLNDRIILLQSTIDQQTQIIIDKDKNTVRMEAFRHNNNRNWYENRAHYNVAPQDSVINDTTQDFNEFQKNNYVPMSMEIDNKEKAKEIENVKATIVQVEQELEIASITEEQTTTN</sequence>
<accession>A0A2N0PFT5</accession>
<reference evidence="2 3" key="1">
    <citation type="submission" date="2016-04" db="EMBL/GenBank/DDBJ databases">
        <title>Genome analyses suggest a sexual origin of heterokaryosis in a supposedly ancient asexual fungus.</title>
        <authorList>
            <person name="Ropars J."/>
            <person name="Sedzielewska K."/>
            <person name="Noel J."/>
            <person name="Charron P."/>
            <person name="Farinelli L."/>
            <person name="Marton T."/>
            <person name="Kruger M."/>
            <person name="Pelin A."/>
            <person name="Brachmann A."/>
            <person name="Corradi N."/>
        </authorList>
    </citation>
    <scope>NUCLEOTIDE SEQUENCE [LARGE SCALE GENOMIC DNA]</scope>
    <source>
        <strain evidence="2 3">A5</strain>
    </source>
</reference>
<evidence type="ECO:0000256" key="1">
    <source>
        <dbReference type="SAM" id="Coils"/>
    </source>
</evidence>
<comment type="caution">
    <text evidence="2">The sequence shown here is derived from an EMBL/GenBank/DDBJ whole genome shotgun (WGS) entry which is preliminary data.</text>
</comment>
<evidence type="ECO:0000313" key="2">
    <source>
        <dbReference type="EMBL" id="PKC05690.1"/>
    </source>
</evidence>
<protein>
    <submittedName>
        <fullName evidence="2">Uncharacterized protein</fullName>
    </submittedName>
</protein>